<dbReference type="SUPFAM" id="SSF110849">
    <property type="entry name" value="ParB/Sulfiredoxin"/>
    <property type="match status" value="1"/>
</dbReference>
<dbReference type="AlphaFoldDB" id="A0A6C0JMM6"/>
<reference evidence="1" key="1">
    <citation type="journal article" date="2020" name="Nature">
        <title>Giant virus diversity and host interactions through global metagenomics.</title>
        <authorList>
            <person name="Schulz F."/>
            <person name="Roux S."/>
            <person name="Paez-Espino D."/>
            <person name="Jungbluth S."/>
            <person name="Walsh D.A."/>
            <person name="Denef V.J."/>
            <person name="McMahon K.D."/>
            <person name="Konstantinidis K.T."/>
            <person name="Eloe-Fadrosh E.A."/>
            <person name="Kyrpides N.C."/>
            <person name="Woyke T."/>
        </authorList>
    </citation>
    <scope>NUCLEOTIDE SEQUENCE</scope>
    <source>
        <strain evidence="1">GVMAG-M-3300027736-24</strain>
    </source>
</reference>
<dbReference type="InterPro" id="IPR036086">
    <property type="entry name" value="ParB/Sulfiredoxin_sf"/>
</dbReference>
<sequence length="127" mass="14902">MDYIKDSVETSVNLKIFKNIEKASTAHIFKSELIKLPLSLFKNVKNFDPIRLQESAIKAYPITNRPRGKNDIQSVKFYQKLLQQKIIIHPIWLVQQNEIYTLMDGAHRIVASFIEKEKHIYAYVIKI</sequence>
<evidence type="ECO:0000313" key="1">
    <source>
        <dbReference type="EMBL" id="QHU05717.1"/>
    </source>
</evidence>
<dbReference type="EMBL" id="MN740418">
    <property type="protein sequence ID" value="QHU05717.1"/>
    <property type="molecule type" value="Genomic_DNA"/>
</dbReference>
<name>A0A6C0JMM6_9ZZZZ</name>
<evidence type="ECO:0008006" key="2">
    <source>
        <dbReference type="Google" id="ProtNLM"/>
    </source>
</evidence>
<organism evidence="1">
    <name type="scientific">viral metagenome</name>
    <dbReference type="NCBI Taxonomy" id="1070528"/>
    <lineage>
        <taxon>unclassified sequences</taxon>
        <taxon>metagenomes</taxon>
        <taxon>organismal metagenomes</taxon>
    </lineage>
</organism>
<protein>
    <recommendedName>
        <fullName evidence="2">ParB/Sulfiredoxin domain-containing protein</fullName>
    </recommendedName>
</protein>
<accession>A0A6C0JMM6</accession>
<proteinExistence type="predicted"/>